<evidence type="ECO:0000313" key="2">
    <source>
        <dbReference type="EMBL" id="KAF7807287.1"/>
    </source>
</evidence>
<evidence type="ECO:0000256" key="1">
    <source>
        <dbReference type="SAM" id="MobiDB-lite"/>
    </source>
</evidence>
<dbReference type="AlphaFoldDB" id="A0A834STC7"/>
<feature type="region of interest" description="Disordered" evidence="1">
    <location>
        <begin position="218"/>
        <end position="260"/>
    </location>
</feature>
<protein>
    <submittedName>
        <fullName evidence="2">Uncharacterized protein</fullName>
    </submittedName>
</protein>
<dbReference type="Proteomes" id="UP000634136">
    <property type="component" value="Unassembled WGS sequence"/>
</dbReference>
<comment type="caution">
    <text evidence="2">The sequence shown here is derived from an EMBL/GenBank/DDBJ whole genome shotgun (WGS) entry which is preliminary data.</text>
</comment>
<organism evidence="2 3">
    <name type="scientific">Senna tora</name>
    <dbReference type="NCBI Taxonomy" id="362788"/>
    <lineage>
        <taxon>Eukaryota</taxon>
        <taxon>Viridiplantae</taxon>
        <taxon>Streptophyta</taxon>
        <taxon>Embryophyta</taxon>
        <taxon>Tracheophyta</taxon>
        <taxon>Spermatophyta</taxon>
        <taxon>Magnoliopsida</taxon>
        <taxon>eudicotyledons</taxon>
        <taxon>Gunneridae</taxon>
        <taxon>Pentapetalae</taxon>
        <taxon>rosids</taxon>
        <taxon>fabids</taxon>
        <taxon>Fabales</taxon>
        <taxon>Fabaceae</taxon>
        <taxon>Caesalpinioideae</taxon>
        <taxon>Cassia clade</taxon>
        <taxon>Senna</taxon>
    </lineage>
</organism>
<name>A0A834STC7_9FABA</name>
<keyword evidence="3" id="KW-1185">Reference proteome</keyword>
<proteinExistence type="predicted"/>
<accession>A0A834STC7</accession>
<sequence>MRNLQVSEEGADDMVIMKEASTVEASVMKLATPEGGKREGGSVHKGSIIIGKNNEGVVHGQEKIINNHVTVSNDEKEGEHVGLKERNVLKDIINISNEEDGNKENIQPGGGRTALKMWKRIARSQGTREGGMDEKQYPIKRKADEYDGNIISGDGSDGMKKERKLATVKNSNGEVSNEFSTFDYYQDDESLTIHDRTSEEEEINLLDAHGLMEEVNVDELPNPMNASHTDQFIDDDEETDHNEFLDSDEELFDSDSSSDS</sequence>
<feature type="compositionally biased region" description="Acidic residues" evidence="1">
    <location>
        <begin position="232"/>
        <end position="260"/>
    </location>
</feature>
<evidence type="ECO:0000313" key="3">
    <source>
        <dbReference type="Proteomes" id="UP000634136"/>
    </source>
</evidence>
<dbReference type="EMBL" id="JAAIUW010000012">
    <property type="protein sequence ID" value="KAF7807287.1"/>
    <property type="molecule type" value="Genomic_DNA"/>
</dbReference>
<gene>
    <name evidence="2" type="ORF">G2W53_039448</name>
</gene>
<reference evidence="2" key="1">
    <citation type="submission" date="2020-09" db="EMBL/GenBank/DDBJ databases">
        <title>Genome-Enabled Discovery of Anthraquinone Biosynthesis in Senna tora.</title>
        <authorList>
            <person name="Kang S.-H."/>
            <person name="Pandey R.P."/>
            <person name="Lee C.-M."/>
            <person name="Sim J.-S."/>
            <person name="Jeong J.-T."/>
            <person name="Choi B.-S."/>
            <person name="Jung M."/>
            <person name="Ginzburg D."/>
            <person name="Zhao K."/>
            <person name="Won S.Y."/>
            <person name="Oh T.-J."/>
            <person name="Yu Y."/>
            <person name="Kim N.-H."/>
            <person name="Lee O.R."/>
            <person name="Lee T.-H."/>
            <person name="Bashyal P."/>
            <person name="Kim T.-S."/>
            <person name="Lee W.-H."/>
            <person name="Kawkins C."/>
            <person name="Kim C.-K."/>
            <person name="Kim J.S."/>
            <person name="Ahn B.O."/>
            <person name="Rhee S.Y."/>
            <person name="Sohng J.K."/>
        </authorList>
    </citation>
    <scope>NUCLEOTIDE SEQUENCE</scope>
    <source>
        <tissue evidence="2">Leaf</tissue>
    </source>
</reference>